<dbReference type="Proteomes" id="UP000035170">
    <property type="component" value="Unassembled WGS sequence"/>
</dbReference>
<comment type="caution">
    <text evidence="1">The sequence shown here is derived from an EMBL/GenBank/DDBJ whole genome shotgun (WGS) entry which is preliminary data.</text>
</comment>
<gene>
    <name evidence="1" type="ORF">VPARA_08970</name>
</gene>
<protein>
    <submittedName>
        <fullName evidence="1">Uncharacterized protein</fullName>
    </submittedName>
</protein>
<dbReference type="EMBL" id="JZWI01000005">
    <property type="protein sequence ID" value="KLN57886.1"/>
    <property type="molecule type" value="Genomic_DNA"/>
</dbReference>
<evidence type="ECO:0000313" key="1">
    <source>
        <dbReference type="EMBL" id="KLN57886.1"/>
    </source>
</evidence>
<dbReference type="AlphaFoldDB" id="A0A0H2M725"/>
<sequence>MVFRVEGADGAVFLPPVTRLHTGAVNRVYKLTLKKTEG</sequence>
<accession>A0A0H2M725</accession>
<reference evidence="1 2" key="1">
    <citation type="submission" date="2015-03" db="EMBL/GenBank/DDBJ databases">
        <title>Genome sequence of Variovorax paradoxus TBEA6.</title>
        <authorList>
            <person name="Poehlein A."/>
            <person name="Schuldes J."/>
            <person name="Wuebbeler J.H."/>
            <person name="Hiessl S."/>
            <person name="Steinbuechel A."/>
            <person name="Daniel R."/>
        </authorList>
    </citation>
    <scope>NUCLEOTIDE SEQUENCE [LARGE SCALE GENOMIC DNA]</scope>
    <source>
        <strain evidence="1 2">TBEA6</strain>
    </source>
</reference>
<organism evidence="1 2">
    <name type="scientific">Variovorax paradoxus</name>
    <dbReference type="NCBI Taxonomy" id="34073"/>
    <lineage>
        <taxon>Bacteria</taxon>
        <taxon>Pseudomonadati</taxon>
        <taxon>Pseudomonadota</taxon>
        <taxon>Betaproteobacteria</taxon>
        <taxon>Burkholderiales</taxon>
        <taxon>Comamonadaceae</taxon>
        <taxon>Variovorax</taxon>
    </lineage>
</organism>
<name>A0A0H2M725_VARPD</name>
<proteinExistence type="predicted"/>
<keyword evidence="2" id="KW-1185">Reference proteome</keyword>
<evidence type="ECO:0000313" key="2">
    <source>
        <dbReference type="Proteomes" id="UP000035170"/>
    </source>
</evidence>